<protein>
    <submittedName>
        <fullName evidence="2">Uncharacterized protein</fullName>
    </submittedName>
</protein>
<sequence>MGRKLWELQVISNGKARGPLDPPFLLLPLRLVIGRRHNLRHTRATAATTSSSTLTLQLPLQHTASTRHPQLLLSSQPSSTPPRRVWVNSKV</sequence>
<name>A0A2P5F2D8_TREOI</name>
<accession>A0A2P5F2D8</accession>
<feature type="compositionally biased region" description="Low complexity" evidence="1">
    <location>
        <begin position="65"/>
        <end position="82"/>
    </location>
</feature>
<dbReference type="AlphaFoldDB" id="A0A2P5F2D8"/>
<dbReference type="InParanoid" id="A0A2P5F2D8"/>
<evidence type="ECO:0000313" key="2">
    <source>
        <dbReference type="EMBL" id="PON91953.1"/>
    </source>
</evidence>
<proteinExistence type="predicted"/>
<reference evidence="3" key="1">
    <citation type="submission" date="2016-06" db="EMBL/GenBank/DDBJ databases">
        <title>Parallel loss of symbiosis genes in relatives of nitrogen-fixing non-legume Parasponia.</title>
        <authorList>
            <person name="Van Velzen R."/>
            <person name="Holmer R."/>
            <person name="Bu F."/>
            <person name="Rutten L."/>
            <person name="Van Zeijl A."/>
            <person name="Liu W."/>
            <person name="Santuari L."/>
            <person name="Cao Q."/>
            <person name="Sharma T."/>
            <person name="Shen D."/>
            <person name="Roswanjaya Y."/>
            <person name="Wardhani T."/>
            <person name="Kalhor M.S."/>
            <person name="Jansen J."/>
            <person name="Van den Hoogen J."/>
            <person name="Gungor B."/>
            <person name="Hartog M."/>
            <person name="Hontelez J."/>
            <person name="Verver J."/>
            <person name="Yang W.-C."/>
            <person name="Schijlen E."/>
            <person name="Repin R."/>
            <person name="Schilthuizen M."/>
            <person name="Schranz E."/>
            <person name="Heidstra R."/>
            <person name="Miyata K."/>
            <person name="Fedorova E."/>
            <person name="Kohlen W."/>
            <person name="Bisseling T."/>
            <person name="Smit S."/>
            <person name="Geurts R."/>
        </authorList>
    </citation>
    <scope>NUCLEOTIDE SEQUENCE [LARGE SCALE GENOMIC DNA]</scope>
    <source>
        <strain evidence="3">cv. RG33-2</strain>
    </source>
</reference>
<organism evidence="2 3">
    <name type="scientific">Trema orientale</name>
    <name type="common">Charcoal tree</name>
    <name type="synonym">Celtis orientalis</name>
    <dbReference type="NCBI Taxonomy" id="63057"/>
    <lineage>
        <taxon>Eukaryota</taxon>
        <taxon>Viridiplantae</taxon>
        <taxon>Streptophyta</taxon>
        <taxon>Embryophyta</taxon>
        <taxon>Tracheophyta</taxon>
        <taxon>Spermatophyta</taxon>
        <taxon>Magnoliopsida</taxon>
        <taxon>eudicotyledons</taxon>
        <taxon>Gunneridae</taxon>
        <taxon>Pentapetalae</taxon>
        <taxon>rosids</taxon>
        <taxon>fabids</taxon>
        <taxon>Rosales</taxon>
        <taxon>Cannabaceae</taxon>
        <taxon>Trema</taxon>
    </lineage>
</organism>
<comment type="caution">
    <text evidence="2">The sequence shown here is derived from an EMBL/GenBank/DDBJ whole genome shotgun (WGS) entry which is preliminary data.</text>
</comment>
<keyword evidence="3" id="KW-1185">Reference proteome</keyword>
<gene>
    <name evidence="2" type="ORF">TorRG33x02_122840</name>
</gene>
<dbReference type="EMBL" id="JXTC01000070">
    <property type="protein sequence ID" value="PON91953.1"/>
    <property type="molecule type" value="Genomic_DNA"/>
</dbReference>
<evidence type="ECO:0000313" key="3">
    <source>
        <dbReference type="Proteomes" id="UP000237000"/>
    </source>
</evidence>
<dbReference type="Proteomes" id="UP000237000">
    <property type="component" value="Unassembled WGS sequence"/>
</dbReference>
<evidence type="ECO:0000256" key="1">
    <source>
        <dbReference type="SAM" id="MobiDB-lite"/>
    </source>
</evidence>
<feature type="region of interest" description="Disordered" evidence="1">
    <location>
        <begin position="65"/>
        <end position="91"/>
    </location>
</feature>